<dbReference type="PANTHER" id="PTHR47843">
    <property type="entry name" value="BTB DOMAIN-CONTAINING PROTEIN-RELATED"/>
    <property type="match status" value="1"/>
</dbReference>
<gene>
    <name evidence="3" type="ORF">K491DRAFT_646245</name>
</gene>
<proteinExistence type="predicted"/>
<dbReference type="CDD" id="cd18186">
    <property type="entry name" value="BTB_POZ_ZBTB_KLHL-like"/>
    <property type="match status" value="1"/>
</dbReference>
<reference evidence="3" key="1">
    <citation type="journal article" date="2020" name="Stud. Mycol.">
        <title>101 Dothideomycetes genomes: a test case for predicting lifestyles and emergence of pathogens.</title>
        <authorList>
            <person name="Haridas S."/>
            <person name="Albert R."/>
            <person name="Binder M."/>
            <person name="Bloem J."/>
            <person name="Labutti K."/>
            <person name="Salamov A."/>
            <person name="Andreopoulos B."/>
            <person name="Baker S."/>
            <person name="Barry K."/>
            <person name="Bills G."/>
            <person name="Bluhm B."/>
            <person name="Cannon C."/>
            <person name="Castanera R."/>
            <person name="Culley D."/>
            <person name="Daum C."/>
            <person name="Ezra D."/>
            <person name="Gonzalez J."/>
            <person name="Henrissat B."/>
            <person name="Kuo A."/>
            <person name="Liang C."/>
            <person name="Lipzen A."/>
            <person name="Lutzoni F."/>
            <person name="Magnuson J."/>
            <person name="Mondo S."/>
            <person name="Nolan M."/>
            <person name="Ohm R."/>
            <person name="Pangilinan J."/>
            <person name="Park H.-J."/>
            <person name="Ramirez L."/>
            <person name="Alfaro M."/>
            <person name="Sun H."/>
            <person name="Tritt A."/>
            <person name="Yoshinaga Y."/>
            <person name="Zwiers L.-H."/>
            <person name="Turgeon B."/>
            <person name="Goodwin S."/>
            <person name="Spatafora J."/>
            <person name="Crous P."/>
            <person name="Grigoriev I."/>
        </authorList>
    </citation>
    <scope>NUCLEOTIDE SEQUENCE</scope>
    <source>
        <strain evidence="3">CBS 122681</strain>
    </source>
</reference>
<evidence type="ECO:0000256" key="1">
    <source>
        <dbReference type="SAM" id="MobiDB-lite"/>
    </source>
</evidence>
<accession>A0A6A6TSK1</accession>
<dbReference type="SMART" id="SM00225">
    <property type="entry name" value="BTB"/>
    <property type="match status" value="1"/>
</dbReference>
<keyword evidence="4" id="KW-1185">Reference proteome</keyword>
<dbReference type="EMBL" id="MU004290">
    <property type="protein sequence ID" value="KAF2662291.1"/>
    <property type="molecule type" value="Genomic_DNA"/>
</dbReference>
<evidence type="ECO:0000259" key="2">
    <source>
        <dbReference type="PROSITE" id="PS50097"/>
    </source>
</evidence>
<sequence length="253" mass="28693">MIFSQPTITVKVGEEGQEYHVHEPLLVHYSGYFRGALGSGIFKEAADRVVTLTDVKPLAFEAFMAFIYTKSISRTKDPDWHTVFSGVFPRLGEHCKLIDEDTVTDAIDIRCIVYGLACSYVFADRFLVPELSQTLKDLTHKELSTNFTVWYETIIYAFQTLPENDPYLELLVDGHCAEWQPSCDDWEDRAVIDALPSGFLYRAMKRMFELHKDPVAPAIRPLSHYVKRASSEEAKDEEEADSGAKDQKVALLG</sequence>
<protein>
    <recommendedName>
        <fullName evidence="2">BTB domain-containing protein</fullName>
    </recommendedName>
</protein>
<organism evidence="3 4">
    <name type="scientific">Lophiostoma macrostomum CBS 122681</name>
    <dbReference type="NCBI Taxonomy" id="1314788"/>
    <lineage>
        <taxon>Eukaryota</taxon>
        <taxon>Fungi</taxon>
        <taxon>Dikarya</taxon>
        <taxon>Ascomycota</taxon>
        <taxon>Pezizomycotina</taxon>
        <taxon>Dothideomycetes</taxon>
        <taxon>Pleosporomycetidae</taxon>
        <taxon>Pleosporales</taxon>
        <taxon>Lophiostomataceae</taxon>
        <taxon>Lophiostoma</taxon>
    </lineage>
</organism>
<dbReference type="PROSITE" id="PS50097">
    <property type="entry name" value="BTB"/>
    <property type="match status" value="1"/>
</dbReference>
<dbReference type="InterPro" id="IPR000210">
    <property type="entry name" value="BTB/POZ_dom"/>
</dbReference>
<feature type="region of interest" description="Disordered" evidence="1">
    <location>
        <begin position="230"/>
        <end position="253"/>
    </location>
</feature>
<dbReference type="AlphaFoldDB" id="A0A6A6TSK1"/>
<evidence type="ECO:0000313" key="3">
    <source>
        <dbReference type="EMBL" id="KAF2662291.1"/>
    </source>
</evidence>
<dbReference type="InterPro" id="IPR011333">
    <property type="entry name" value="SKP1/BTB/POZ_sf"/>
</dbReference>
<dbReference type="SUPFAM" id="SSF54695">
    <property type="entry name" value="POZ domain"/>
    <property type="match status" value="1"/>
</dbReference>
<dbReference type="Pfam" id="PF00651">
    <property type="entry name" value="BTB"/>
    <property type="match status" value="1"/>
</dbReference>
<dbReference type="PANTHER" id="PTHR47843:SF2">
    <property type="entry name" value="BTB DOMAIN-CONTAINING PROTEIN"/>
    <property type="match status" value="1"/>
</dbReference>
<dbReference type="OrthoDB" id="194443at2759"/>
<feature type="domain" description="BTB" evidence="2">
    <location>
        <begin position="6"/>
        <end position="76"/>
    </location>
</feature>
<dbReference type="Proteomes" id="UP000799324">
    <property type="component" value="Unassembled WGS sequence"/>
</dbReference>
<name>A0A6A6TSK1_9PLEO</name>
<feature type="compositionally biased region" description="Basic and acidic residues" evidence="1">
    <location>
        <begin position="242"/>
        <end position="253"/>
    </location>
</feature>
<dbReference type="Gene3D" id="3.30.710.10">
    <property type="entry name" value="Potassium Channel Kv1.1, Chain A"/>
    <property type="match status" value="1"/>
</dbReference>
<evidence type="ECO:0000313" key="4">
    <source>
        <dbReference type="Proteomes" id="UP000799324"/>
    </source>
</evidence>